<protein>
    <submittedName>
        <fullName evidence="4">Transcriptional regulator</fullName>
    </submittedName>
</protein>
<proteinExistence type="predicted"/>
<dbReference type="InterPro" id="IPR016032">
    <property type="entry name" value="Sig_transdc_resp-reg_C-effctor"/>
</dbReference>
<dbReference type="GO" id="GO:0003677">
    <property type="term" value="F:DNA binding"/>
    <property type="evidence" value="ECO:0007669"/>
    <property type="project" value="UniProtKB-UniRule"/>
</dbReference>
<feature type="DNA-binding region" description="OmpR/PhoB-type" evidence="2">
    <location>
        <begin position="1"/>
        <end position="92"/>
    </location>
</feature>
<dbReference type="AlphaFoldDB" id="A0A6L8LYQ5"/>
<feature type="domain" description="OmpR/PhoB-type" evidence="3">
    <location>
        <begin position="1"/>
        <end position="92"/>
    </location>
</feature>
<dbReference type="InterPro" id="IPR001867">
    <property type="entry name" value="OmpR/PhoB-type_DNA-bd"/>
</dbReference>
<evidence type="ECO:0000256" key="1">
    <source>
        <dbReference type="ARBA" id="ARBA00023125"/>
    </source>
</evidence>
<dbReference type="GO" id="GO:0006355">
    <property type="term" value="P:regulation of DNA-templated transcription"/>
    <property type="evidence" value="ECO:0007669"/>
    <property type="project" value="InterPro"/>
</dbReference>
<dbReference type="RefSeq" id="WP_160932464.1">
    <property type="nucleotide sequence ID" value="NZ_WWEU01000010.1"/>
</dbReference>
<dbReference type="EMBL" id="WWEU01000010">
    <property type="protein sequence ID" value="MYM61227.1"/>
    <property type="molecule type" value="Genomic_DNA"/>
</dbReference>
<dbReference type="Gene3D" id="1.10.10.10">
    <property type="entry name" value="Winged helix-like DNA-binding domain superfamily/Winged helix DNA-binding domain"/>
    <property type="match status" value="1"/>
</dbReference>
<dbReference type="PROSITE" id="PS51755">
    <property type="entry name" value="OMPR_PHOB"/>
    <property type="match status" value="1"/>
</dbReference>
<dbReference type="InterPro" id="IPR036388">
    <property type="entry name" value="WH-like_DNA-bd_sf"/>
</dbReference>
<gene>
    <name evidence="4" type="ORF">GTG28_18570</name>
</gene>
<dbReference type="SMART" id="SM00862">
    <property type="entry name" value="Trans_reg_C"/>
    <property type="match status" value="1"/>
</dbReference>
<dbReference type="SUPFAM" id="SSF46894">
    <property type="entry name" value="C-terminal effector domain of the bipartite response regulators"/>
    <property type="match status" value="1"/>
</dbReference>
<keyword evidence="5" id="KW-1185">Reference proteome</keyword>
<comment type="caution">
    <text evidence="4">The sequence shown here is derived from an EMBL/GenBank/DDBJ whole genome shotgun (WGS) entry which is preliminary data.</text>
</comment>
<keyword evidence="1 2" id="KW-0238">DNA-binding</keyword>
<organism evidence="4 5">
    <name type="scientific">Vibrio tetraodonis subsp. pristinus</name>
    <dbReference type="NCBI Taxonomy" id="2695891"/>
    <lineage>
        <taxon>Bacteria</taxon>
        <taxon>Pseudomonadati</taxon>
        <taxon>Pseudomonadota</taxon>
        <taxon>Gammaproteobacteria</taxon>
        <taxon>Vibrionales</taxon>
        <taxon>Vibrionaceae</taxon>
        <taxon>Vibrio</taxon>
    </lineage>
</organism>
<evidence type="ECO:0000256" key="2">
    <source>
        <dbReference type="PROSITE-ProRule" id="PRU01091"/>
    </source>
</evidence>
<evidence type="ECO:0000313" key="4">
    <source>
        <dbReference type="EMBL" id="MYM61227.1"/>
    </source>
</evidence>
<evidence type="ECO:0000259" key="3">
    <source>
        <dbReference type="PROSITE" id="PS51755"/>
    </source>
</evidence>
<dbReference type="Pfam" id="PF00486">
    <property type="entry name" value="Trans_reg_C"/>
    <property type="match status" value="1"/>
</dbReference>
<dbReference type="Proteomes" id="UP000478571">
    <property type="component" value="Unassembled WGS sequence"/>
</dbReference>
<evidence type="ECO:0000313" key="5">
    <source>
        <dbReference type="Proteomes" id="UP000478571"/>
    </source>
</evidence>
<accession>A0A6L8LYQ5</accession>
<dbReference type="GO" id="GO:0000160">
    <property type="term" value="P:phosphorelay signal transduction system"/>
    <property type="evidence" value="ECO:0007669"/>
    <property type="project" value="InterPro"/>
</dbReference>
<reference evidence="4 5" key="1">
    <citation type="submission" date="2020-01" db="EMBL/GenBank/DDBJ databases">
        <title>Draft Genome Sequence of Vibrio sp. strain OCN044, Isolated from a Healthy Coral at Palmyra Atoll.</title>
        <authorList>
            <person name="Videau P."/>
            <person name="Loughran R."/>
            <person name="Esquivel A."/>
            <person name="Deadmond M."/>
            <person name="Paddock B.E."/>
            <person name="Saw J.H."/>
            <person name="Ushijima B."/>
        </authorList>
    </citation>
    <scope>NUCLEOTIDE SEQUENCE [LARGE SCALE GENOMIC DNA]</scope>
    <source>
        <strain evidence="4 5">OCN044</strain>
    </source>
</reference>
<name>A0A6L8LYQ5_9VIBR</name>
<dbReference type="CDD" id="cd00383">
    <property type="entry name" value="trans_reg_C"/>
    <property type="match status" value="1"/>
</dbReference>
<sequence length="252" mass="28617">MILFNTLSNKLSNRNKSAKIGYREAQVLELLIQHSPNVVKKCDIIQHAWGNQYVGETSLAKSISSLRHALLKLGANESPIVTVPKVGYRLINDCIACDTPKPIQIETVQKAFVDTSTPTVTVNSQHNTIFHHYRFSICYLSAFILLFSASLLAFSKSYGWHWENINSKHSLTIRKIDMIDVISTPDTYLSPELLALLSEHQCHCVLYFEQNDQYAELSVMDRNSRRSINIFYTQGQPHIVSSQIISFLEEGQ</sequence>